<dbReference type="Proteomes" id="UP000814140">
    <property type="component" value="Unassembled WGS sequence"/>
</dbReference>
<protein>
    <submittedName>
        <fullName evidence="1">Uncharacterized protein</fullName>
    </submittedName>
</protein>
<accession>A0ACB8TGM8</accession>
<evidence type="ECO:0000313" key="1">
    <source>
        <dbReference type="EMBL" id="KAI0067535.1"/>
    </source>
</evidence>
<dbReference type="EMBL" id="MU277190">
    <property type="protein sequence ID" value="KAI0067535.1"/>
    <property type="molecule type" value="Genomic_DNA"/>
</dbReference>
<keyword evidence="2" id="KW-1185">Reference proteome</keyword>
<organism evidence="1 2">
    <name type="scientific">Artomyces pyxidatus</name>
    <dbReference type="NCBI Taxonomy" id="48021"/>
    <lineage>
        <taxon>Eukaryota</taxon>
        <taxon>Fungi</taxon>
        <taxon>Dikarya</taxon>
        <taxon>Basidiomycota</taxon>
        <taxon>Agaricomycotina</taxon>
        <taxon>Agaricomycetes</taxon>
        <taxon>Russulales</taxon>
        <taxon>Auriscalpiaceae</taxon>
        <taxon>Artomyces</taxon>
    </lineage>
</organism>
<reference evidence="1" key="2">
    <citation type="journal article" date="2022" name="New Phytol.">
        <title>Evolutionary transition to the ectomycorrhizal habit in the genomes of a hyperdiverse lineage of mushroom-forming fungi.</title>
        <authorList>
            <person name="Looney B."/>
            <person name="Miyauchi S."/>
            <person name="Morin E."/>
            <person name="Drula E."/>
            <person name="Courty P.E."/>
            <person name="Kohler A."/>
            <person name="Kuo A."/>
            <person name="LaButti K."/>
            <person name="Pangilinan J."/>
            <person name="Lipzen A."/>
            <person name="Riley R."/>
            <person name="Andreopoulos W."/>
            <person name="He G."/>
            <person name="Johnson J."/>
            <person name="Nolan M."/>
            <person name="Tritt A."/>
            <person name="Barry K.W."/>
            <person name="Grigoriev I.V."/>
            <person name="Nagy L.G."/>
            <person name="Hibbett D."/>
            <person name="Henrissat B."/>
            <person name="Matheny P.B."/>
            <person name="Labbe J."/>
            <person name="Martin F.M."/>
        </authorList>
    </citation>
    <scope>NUCLEOTIDE SEQUENCE</scope>
    <source>
        <strain evidence="1">HHB10654</strain>
    </source>
</reference>
<reference evidence="1" key="1">
    <citation type="submission" date="2021-03" db="EMBL/GenBank/DDBJ databases">
        <authorList>
            <consortium name="DOE Joint Genome Institute"/>
            <person name="Ahrendt S."/>
            <person name="Looney B.P."/>
            <person name="Miyauchi S."/>
            <person name="Morin E."/>
            <person name="Drula E."/>
            <person name="Courty P.E."/>
            <person name="Chicoki N."/>
            <person name="Fauchery L."/>
            <person name="Kohler A."/>
            <person name="Kuo A."/>
            <person name="Labutti K."/>
            <person name="Pangilinan J."/>
            <person name="Lipzen A."/>
            <person name="Riley R."/>
            <person name="Andreopoulos W."/>
            <person name="He G."/>
            <person name="Johnson J."/>
            <person name="Barry K.W."/>
            <person name="Grigoriev I.V."/>
            <person name="Nagy L."/>
            <person name="Hibbett D."/>
            <person name="Henrissat B."/>
            <person name="Matheny P.B."/>
            <person name="Labbe J."/>
            <person name="Martin F."/>
        </authorList>
    </citation>
    <scope>NUCLEOTIDE SEQUENCE</scope>
    <source>
        <strain evidence="1">HHB10654</strain>
    </source>
</reference>
<proteinExistence type="predicted"/>
<sequence length="494" mass="53726">MAANTYVESDWLSTVTPPRRFPARAITPSDPFLSTHISNPFLAPFSKTPPVQGSLNHVLFAPILRSTTSSDSESSSATYYSLASPPRPSRTLFMFSSPSPLAPSRPLAPSPSPLKVSTPSLFFSPFVSANAYTPGTSPIQHSPVQKCGPGTRKPASRLSAVPSFRRMSSSTRNEVPFLDELPRACEPPSSPASLPSFSLLVSSLPTSPSGPVEPSPFSSPLSQCSSPPVIIRSEFTPRPAIPHTRTRNHVFSTVKKRRAPSTLPSPPPAPKKRRAPLPGGLENVQTGSLDAPGLSSGSSSNYIPRTFPADIPQNTAFPLFYRRFPVSDIIEHSGVIPRMRGATYNPPRSPLDLYTPRFVRGAGRTKVGLCPICAAEGHILWLSMKFSAFNYHMLYFHGVSATNALPFSPPIAFRTIARPHATRYERKEMAEGKCHRCKKWVAIEGVKDVDAKVKELYWWKHAASCHAGSTLPGEGDVFIEDKNYAKAVALLEDA</sequence>
<evidence type="ECO:0000313" key="2">
    <source>
        <dbReference type="Proteomes" id="UP000814140"/>
    </source>
</evidence>
<gene>
    <name evidence="1" type="ORF">BV25DRAFT_1897100</name>
</gene>
<name>A0ACB8TGM8_9AGAM</name>
<comment type="caution">
    <text evidence="1">The sequence shown here is derived from an EMBL/GenBank/DDBJ whole genome shotgun (WGS) entry which is preliminary data.</text>
</comment>